<dbReference type="InterPro" id="IPR000089">
    <property type="entry name" value="Biotin_lipoyl"/>
</dbReference>
<evidence type="ECO:0000256" key="3">
    <source>
        <dbReference type="HAMAP-Rule" id="MF_00272"/>
    </source>
</evidence>
<dbReference type="SUPFAM" id="SSF51230">
    <property type="entry name" value="Single hybrid motif"/>
    <property type="match status" value="1"/>
</dbReference>
<proteinExistence type="inferred from homology"/>
<dbReference type="GO" id="GO:0009249">
    <property type="term" value="P:protein lipoylation"/>
    <property type="evidence" value="ECO:0007669"/>
    <property type="project" value="TreeGrafter"/>
</dbReference>
<protein>
    <recommendedName>
        <fullName evidence="3">Glycine cleavage system H protein</fullName>
    </recommendedName>
</protein>
<evidence type="ECO:0000256" key="1">
    <source>
        <dbReference type="ARBA" id="ARBA00009249"/>
    </source>
</evidence>
<dbReference type="InterPro" id="IPR003016">
    <property type="entry name" value="2-oxoA_DH_lipoyl-BS"/>
</dbReference>
<dbReference type="RefSeq" id="WP_013139173.1">
    <property type="nucleotide sequence ID" value="NC_014168.1"/>
</dbReference>
<comment type="cofactor">
    <cofactor evidence="3">
        <name>(R)-lipoate</name>
        <dbReference type="ChEBI" id="CHEBI:83088"/>
    </cofactor>
    <text evidence="3">Binds 1 lipoyl cofactor covalently.</text>
</comment>
<dbReference type="OrthoDB" id="9796712at2"/>
<dbReference type="GO" id="GO:0005737">
    <property type="term" value="C:cytoplasm"/>
    <property type="evidence" value="ECO:0007669"/>
    <property type="project" value="TreeGrafter"/>
</dbReference>
<dbReference type="STRING" id="640132.Srot_2273"/>
<dbReference type="KEGG" id="srt:Srot_2273"/>
<feature type="modified residue" description="N6-lipoyllysine" evidence="3 4">
    <location>
        <position position="74"/>
    </location>
</feature>
<dbReference type="InterPro" id="IPR002930">
    <property type="entry name" value="GCV_H"/>
</dbReference>
<evidence type="ECO:0000256" key="2">
    <source>
        <dbReference type="ARBA" id="ARBA00022823"/>
    </source>
</evidence>
<dbReference type="PANTHER" id="PTHR11715">
    <property type="entry name" value="GLYCINE CLEAVAGE SYSTEM H PROTEIN"/>
    <property type="match status" value="1"/>
</dbReference>
<dbReference type="GO" id="GO:0019464">
    <property type="term" value="P:glycine decarboxylation via glycine cleavage system"/>
    <property type="evidence" value="ECO:0007669"/>
    <property type="project" value="UniProtKB-UniRule"/>
</dbReference>
<dbReference type="GO" id="GO:0005960">
    <property type="term" value="C:glycine cleavage complex"/>
    <property type="evidence" value="ECO:0007669"/>
    <property type="project" value="InterPro"/>
</dbReference>
<evidence type="ECO:0000313" key="7">
    <source>
        <dbReference type="Proteomes" id="UP000002247"/>
    </source>
</evidence>
<evidence type="ECO:0000256" key="4">
    <source>
        <dbReference type="PIRSR" id="PIRSR617453-50"/>
    </source>
</evidence>
<dbReference type="NCBIfam" id="TIGR00527">
    <property type="entry name" value="gcvH"/>
    <property type="match status" value="1"/>
</dbReference>
<dbReference type="EMBL" id="CP001958">
    <property type="protein sequence ID" value="ADG98723.1"/>
    <property type="molecule type" value="Genomic_DNA"/>
</dbReference>
<dbReference type="Pfam" id="PF01597">
    <property type="entry name" value="GCV_H"/>
    <property type="match status" value="1"/>
</dbReference>
<dbReference type="PROSITE" id="PS50968">
    <property type="entry name" value="BIOTINYL_LIPOYL"/>
    <property type="match status" value="1"/>
</dbReference>
<accession>D6ZA53</accession>
<dbReference type="Proteomes" id="UP000002247">
    <property type="component" value="Chromosome"/>
</dbReference>
<reference evidence="6 7" key="1">
    <citation type="journal article" date="2010" name="Stand. Genomic Sci.">
        <title>Complete genome sequence of Segniliparus rotundus type strain (CDC 1076).</title>
        <authorList>
            <person name="Sikorski J."/>
            <person name="Lapidus A."/>
            <person name="Copeland A."/>
            <person name="Misra M."/>
            <person name="Glavina Del Rio T."/>
            <person name="Nolan M."/>
            <person name="Lucas S."/>
            <person name="Chen F."/>
            <person name="Tice H."/>
            <person name="Cheng J.F."/>
            <person name="Jando M."/>
            <person name="Schneider S."/>
            <person name="Bruce D."/>
            <person name="Goodwin L."/>
            <person name="Pitluck S."/>
            <person name="Liolios K."/>
            <person name="Mikhailova N."/>
            <person name="Pati A."/>
            <person name="Ivanova N."/>
            <person name="Mavromatis K."/>
            <person name="Chen A."/>
            <person name="Palaniappan K."/>
            <person name="Chertkov O."/>
            <person name="Land M."/>
            <person name="Hauser L."/>
            <person name="Chang Y.J."/>
            <person name="Jeffries C.D."/>
            <person name="Brettin T."/>
            <person name="Detter J.C."/>
            <person name="Han C."/>
            <person name="Rohde M."/>
            <person name="Goker M."/>
            <person name="Bristow J."/>
            <person name="Eisen J.A."/>
            <person name="Markowitz V."/>
            <person name="Hugenholtz P."/>
            <person name="Kyrpides N.C."/>
            <person name="Klenk H.P."/>
        </authorList>
    </citation>
    <scope>NUCLEOTIDE SEQUENCE [LARGE SCALE GENOMIC DNA]</scope>
    <source>
        <strain evidence="7">ATCC BAA-972 / CDC 1076 / CIP 108378 / DSM 44985 / JCM 13578</strain>
    </source>
</reference>
<sequence length="140" mass="14911">MTRWSAHLTEHSTPAELRYATDHEWVQELGDQVVRIGITDFAQAQLGDLVYVKLPEVGSELSVSDPLAEVESTKSVSDVFAPVSGTVTKVNEALEGAPELVNAQPYGSGWLVEITASDAAALAEQLGELLDADGYRAIAG</sequence>
<dbReference type="InterPro" id="IPR033753">
    <property type="entry name" value="GCV_H/Fam206"/>
</dbReference>
<keyword evidence="7" id="KW-1185">Reference proteome</keyword>
<gene>
    <name evidence="3" type="primary">gcvH</name>
    <name evidence="6" type="ordered locus">Srot_2273</name>
</gene>
<dbReference type="HAMAP" id="MF_00272">
    <property type="entry name" value="GcvH"/>
    <property type="match status" value="1"/>
</dbReference>
<dbReference type="PROSITE" id="PS00189">
    <property type="entry name" value="LIPOYL"/>
    <property type="match status" value="1"/>
</dbReference>
<organism evidence="6 7">
    <name type="scientific">Segniliparus rotundus (strain ATCC BAA-972 / CDC 1076 / CIP 108378 / DSM 44985 / JCM 13578)</name>
    <dbReference type="NCBI Taxonomy" id="640132"/>
    <lineage>
        <taxon>Bacteria</taxon>
        <taxon>Bacillati</taxon>
        <taxon>Actinomycetota</taxon>
        <taxon>Actinomycetes</taxon>
        <taxon>Mycobacteriales</taxon>
        <taxon>Segniliparaceae</taxon>
        <taxon>Segniliparus</taxon>
    </lineage>
</organism>
<name>D6ZA53_SEGRD</name>
<evidence type="ECO:0000313" key="6">
    <source>
        <dbReference type="EMBL" id="ADG98723.1"/>
    </source>
</evidence>
<dbReference type="Gene3D" id="2.40.50.100">
    <property type="match status" value="1"/>
</dbReference>
<dbReference type="InterPro" id="IPR017453">
    <property type="entry name" value="GCV_H_sub"/>
</dbReference>
<comment type="subunit">
    <text evidence="3">The glycine cleavage system is composed of four proteins: P, T, L and H.</text>
</comment>
<dbReference type="HOGENOM" id="CLU_097408_2_2_11"/>
<evidence type="ECO:0000259" key="5">
    <source>
        <dbReference type="PROSITE" id="PS50968"/>
    </source>
</evidence>
<dbReference type="InterPro" id="IPR011053">
    <property type="entry name" value="Single_hybrid_motif"/>
</dbReference>
<feature type="domain" description="Lipoyl-binding" evidence="5">
    <location>
        <begin position="33"/>
        <end position="115"/>
    </location>
</feature>
<dbReference type="NCBIfam" id="NF002270">
    <property type="entry name" value="PRK01202.1"/>
    <property type="match status" value="1"/>
</dbReference>
<comment type="function">
    <text evidence="3">The glycine cleavage system catalyzes the degradation of glycine. The H protein shuttles the methylamine group of glycine from the P protein to the T protein.</text>
</comment>
<keyword evidence="2 3" id="KW-0450">Lipoyl</keyword>
<dbReference type="PANTHER" id="PTHR11715:SF3">
    <property type="entry name" value="GLYCINE CLEAVAGE SYSTEM H PROTEIN-RELATED"/>
    <property type="match status" value="1"/>
</dbReference>
<dbReference type="CDD" id="cd06848">
    <property type="entry name" value="GCS_H"/>
    <property type="match status" value="1"/>
</dbReference>
<dbReference type="eggNOG" id="COG0509">
    <property type="taxonomic scope" value="Bacteria"/>
</dbReference>
<comment type="similarity">
    <text evidence="1 3">Belongs to the GcvH family.</text>
</comment>
<dbReference type="AlphaFoldDB" id="D6ZA53"/>